<dbReference type="RefSeq" id="WP_086112645.1">
    <property type="nucleotide sequence ID" value="NZ_CAWNHF010000035.1"/>
</dbReference>
<feature type="transmembrane region" description="Helical" evidence="1">
    <location>
        <begin position="44"/>
        <end position="64"/>
    </location>
</feature>
<keyword evidence="3" id="KW-1185">Reference proteome</keyword>
<organism evidence="2 3">
    <name type="scientific">Xenorhabdus beddingii</name>
    <dbReference type="NCBI Taxonomy" id="40578"/>
    <lineage>
        <taxon>Bacteria</taxon>
        <taxon>Pseudomonadati</taxon>
        <taxon>Pseudomonadota</taxon>
        <taxon>Gammaproteobacteria</taxon>
        <taxon>Enterobacterales</taxon>
        <taxon>Morganellaceae</taxon>
        <taxon>Xenorhabdus</taxon>
    </lineage>
</organism>
<comment type="caution">
    <text evidence="2">The sequence shown here is derived from an EMBL/GenBank/DDBJ whole genome shotgun (WGS) entry which is preliminary data.</text>
</comment>
<dbReference type="AlphaFoldDB" id="A0A1Y2SP18"/>
<keyword evidence="1" id="KW-0812">Transmembrane</keyword>
<gene>
    <name evidence="2" type="ORF">Xbed_01862</name>
</gene>
<dbReference type="Proteomes" id="UP000194204">
    <property type="component" value="Unassembled WGS sequence"/>
</dbReference>
<proteinExistence type="predicted"/>
<keyword evidence="1" id="KW-1133">Transmembrane helix</keyword>
<feature type="transmembrane region" description="Helical" evidence="1">
    <location>
        <begin position="70"/>
        <end position="88"/>
    </location>
</feature>
<sequence>MEKITEELMIEYGFTLNEIKLIKSASQRACHDIRKEIIILSNGFYGLMLGLIIIFLSFVFVVIFINDVNYLSVIPTVFIALFFALFFSSPKLKYKSFMFLRKHKG</sequence>
<evidence type="ECO:0000256" key="1">
    <source>
        <dbReference type="SAM" id="Phobius"/>
    </source>
</evidence>
<keyword evidence="1" id="KW-0472">Membrane</keyword>
<protein>
    <submittedName>
        <fullName evidence="2">Uncharacterized protein</fullName>
    </submittedName>
</protein>
<evidence type="ECO:0000313" key="3">
    <source>
        <dbReference type="Proteomes" id="UP000194204"/>
    </source>
</evidence>
<dbReference type="EMBL" id="MUBK01000013">
    <property type="protein sequence ID" value="OTA19932.1"/>
    <property type="molecule type" value="Genomic_DNA"/>
</dbReference>
<accession>A0A1Y2SP18</accession>
<dbReference type="OrthoDB" id="6444800at2"/>
<evidence type="ECO:0000313" key="2">
    <source>
        <dbReference type="EMBL" id="OTA19932.1"/>
    </source>
</evidence>
<reference evidence="2 3" key="1">
    <citation type="submission" date="2017-01" db="EMBL/GenBank/DDBJ databases">
        <title>Deconstructing symbiosis and pathogenesis requirements using a combined genomic-metabolomic approach.</title>
        <authorList>
            <person name="Tobias N.J."/>
            <person name="Wolff H."/>
            <person name="Djahanschiri B."/>
            <person name="Ebersberger I."/>
            <person name="Bode H.B."/>
        </authorList>
    </citation>
    <scope>NUCLEOTIDE SEQUENCE [LARGE SCALE GENOMIC DNA]</scope>
    <source>
        <strain evidence="2 3">DSM 4764</strain>
    </source>
</reference>
<name>A0A1Y2SP18_9GAMM</name>